<feature type="domain" description="PiggyBac transposable element-derived protein" evidence="2">
    <location>
        <begin position="166"/>
        <end position="534"/>
    </location>
</feature>
<dbReference type="Proteomes" id="UP000001357">
    <property type="component" value="Unassembled WGS sequence"/>
</dbReference>
<gene>
    <name evidence="3" type="ORF">MONBRDRAFT_27775</name>
</gene>
<keyword evidence="1" id="KW-0472">Membrane</keyword>
<feature type="transmembrane region" description="Helical" evidence="1">
    <location>
        <begin position="697"/>
        <end position="715"/>
    </location>
</feature>
<dbReference type="GeneID" id="5893421"/>
<accession>A9V6A0</accession>
<keyword evidence="4" id="KW-1185">Reference proteome</keyword>
<dbReference type="KEGG" id="mbr:MONBRDRAFT_27775"/>
<organism evidence="3 4">
    <name type="scientific">Monosiga brevicollis</name>
    <name type="common">Choanoflagellate</name>
    <dbReference type="NCBI Taxonomy" id="81824"/>
    <lineage>
        <taxon>Eukaryota</taxon>
        <taxon>Choanoflagellata</taxon>
        <taxon>Craspedida</taxon>
        <taxon>Salpingoecidae</taxon>
        <taxon>Monosiga</taxon>
    </lineage>
</organism>
<proteinExistence type="predicted"/>
<reference evidence="3 4" key="1">
    <citation type="journal article" date="2008" name="Nature">
        <title>The genome of the choanoflagellate Monosiga brevicollis and the origin of metazoans.</title>
        <authorList>
            <consortium name="JGI Sequencing"/>
            <person name="King N."/>
            <person name="Westbrook M.J."/>
            <person name="Young S.L."/>
            <person name="Kuo A."/>
            <person name="Abedin M."/>
            <person name="Chapman J."/>
            <person name="Fairclough S."/>
            <person name="Hellsten U."/>
            <person name="Isogai Y."/>
            <person name="Letunic I."/>
            <person name="Marr M."/>
            <person name="Pincus D."/>
            <person name="Putnam N."/>
            <person name="Rokas A."/>
            <person name="Wright K.J."/>
            <person name="Zuzow R."/>
            <person name="Dirks W."/>
            <person name="Good M."/>
            <person name="Goodstein D."/>
            <person name="Lemons D."/>
            <person name="Li W."/>
            <person name="Lyons J.B."/>
            <person name="Morris A."/>
            <person name="Nichols S."/>
            <person name="Richter D.J."/>
            <person name="Salamov A."/>
            <person name="Bork P."/>
            <person name="Lim W.A."/>
            <person name="Manning G."/>
            <person name="Miller W.T."/>
            <person name="McGinnis W."/>
            <person name="Shapiro H."/>
            <person name="Tjian R."/>
            <person name="Grigoriev I.V."/>
            <person name="Rokhsar D."/>
        </authorList>
    </citation>
    <scope>NUCLEOTIDE SEQUENCE [LARGE SCALE GENOMIC DNA]</scope>
    <source>
        <strain evidence="4">MX1 / ATCC 50154</strain>
    </source>
</reference>
<protein>
    <recommendedName>
        <fullName evidence="2">PiggyBac transposable element-derived protein domain-containing protein</fullName>
    </recommendedName>
</protein>
<dbReference type="Pfam" id="PF13843">
    <property type="entry name" value="DDE_Tnp_1_7"/>
    <property type="match status" value="1"/>
</dbReference>
<keyword evidence="1" id="KW-0812">Transmembrane</keyword>
<dbReference type="EMBL" id="CH991562">
    <property type="protein sequence ID" value="EDQ87032.1"/>
    <property type="molecule type" value="Genomic_DNA"/>
</dbReference>
<feature type="transmembrane region" description="Helical" evidence="1">
    <location>
        <begin position="727"/>
        <end position="749"/>
    </location>
</feature>
<keyword evidence="1" id="KW-1133">Transmembrane helix</keyword>
<evidence type="ECO:0000256" key="1">
    <source>
        <dbReference type="SAM" id="Phobius"/>
    </source>
</evidence>
<dbReference type="InParanoid" id="A9V6A0"/>
<feature type="transmembrane region" description="Helical" evidence="1">
    <location>
        <begin position="769"/>
        <end position="793"/>
    </location>
</feature>
<name>A9V6A0_MONBE</name>
<evidence type="ECO:0000259" key="2">
    <source>
        <dbReference type="Pfam" id="PF13843"/>
    </source>
</evidence>
<evidence type="ECO:0000313" key="3">
    <source>
        <dbReference type="EMBL" id="EDQ87032.1"/>
    </source>
</evidence>
<dbReference type="AlphaFoldDB" id="A9V6A0"/>
<dbReference type="PANTHER" id="PTHR46599">
    <property type="entry name" value="PIGGYBAC TRANSPOSABLE ELEMENT-DERIVED PROTEIN 4"/>
    <property type="match status" value="1"/>
</dbReference>
<evidence type="ECO:0000313" key="4">
    <source>
        <dbReference type="Proteomes" id="UP000001357"/>
    </source>
</evidence>
<dbReference type="PANTHER" id="PTHR46599:SF3">
    <property type="entry name" value="PIGGYBAC TRANSPOSABLE ELEMENT-DERIVED PROTEIN 4"/>
    <property type="match status" value="1"/>
</dbReference>
<dbReference type="InterPro" id="IPR029526">
    <property type="entry name" value="PGBD"/>
</dbReference>
<sequence length="805" mass="88923">MPVHPPGTVVSARKRFLLPRDLADTLPVSENDVVTDLTVVGRGVHRGRLMYRLRHESLDDTLFTGMVAFQRAIITPGVEAVATGAAETTAEDAVEEADVEEVGDDYFEDLVDVQATAGAPTSTTAGDSSDFIEWTDLDAELDGSIDGDKRSSKRARMHVIDPRTCSPAGLFRALLPPDAIARMLAATTPHLESPLSADELMGFFGLMMRCADDARPRDDLWSVESRFYPNPPVSTIMSLQRFQEIADQLSLSLGEPDEVKAVEELIDSWNARMTQLFSPSSTMCLDKSSVRHPSATTPLFRLPSTKPNPTSQEYHNLCDAETRVIMRMELARGQDGSGPAAKDELDFGPLGALALRMTAPFNESGAVVVMDSTFCNLRAIVELRRRGLLAVTPIKQQQHQHWPQDLDGIEAAHAVAKQRPIGKLCVRHGTTKTQVPYPVAHFLVNYGQYVVQLVSTYGSTKLGRAQRKVRAGHNVIAFRRNEVMDDFYRACAAVDQHKELRQDFGHRLEEAWAPSKWTLRHLSHILSATMTNAFLIWSHFGNRTHVTCGQFRRMVAVELMEGEGARRDAQRRANREATGAVTVSHTLIKLMPYEAAAPGKRTKKKYQQQRCVGEGCPNLTRMYFAVESGRHLNSPTGTMASSRTALTINFILDAIVFVMLLNGHELGKEIITHGGWARQCAGREGTWPAFSNDACGAFVRGTAQFILIFGVMRLLAAMYPNERGVRLGAIISYLAEIFYFSFEMATGAISTAPEDHTLDMCMTPPYAGRLNTCALRTAVPAILICLSMLALIFSDRTRSPKSKSH</sequence>
<dbReference type="RefSeq" id="XP_001748271.1">
    <property type="nucleotide sequence ID" value="XM_001748219.1"/>
</dbReference>